<proteinExistence type="predicted"/>
<dbReference type="InterPro" id="IPR051781">
    <property type="entry name" value="Metallo-dep_Hydrolase"/>
</dbReference>
<reference evidence="2 3" key="1">
    <citation type="submission" date="2024-11" db="EMBL/GenBank/DDBJ databases">
        <authorList>
            <person name="Lucas J.A."/>
        </authorList>
    </citation>
    <scope>NUCLEOTIDE SEQUENCE [LARGE SCALE GENOMIC DNA]</scope>
    <source>
        <strain evidence="2 3">Z 5.4</strain>
    </source>
</reference>
<dbReference type="PANTHER" id="PTHR43135">
    <property type="entry name" value="ALPHA-D-RIBOSE 1-METHYLPHOSPHONATE 5-TRIPHOSPHATE DIPHOSPHATASE"/>
    <property type="match status" value="1"/>
</dbReference>
<evidence type="ECO:0000313" key="3">
    <source>
        <dbReference type="Proteomes" id="UP001623041"/>
    </source>
</evidence>
<dbReference type="Proteomes" id="UP001623041">
    <property type="component" value="Unassembled WGS sequence"/>
</dbReference>
<dbReference type="Pfam" id="PF01979">
    <property type="entry name" value="Amidohydro_1"/>
    <property type="match status" value="1"/>
</dbReference>
<accession>A0ABW8RHS7</accession>
<dbReference type="InterPro" id="IPR006680">
    <property type="entry name" value="Amidohydro-rel"/>
</dbReference>
<comment type="caution">
    <text evidence="2">The sequence shown here is derived from an EMBL/GenBank/DDBJ whole genome shotgun (WGS) entry which is preliminary data.</text>
</comment>
<dbReference type="Gene3D" id="3.20.20.140">
    <property type="entry name" value="Metal-dependent hydrolases"/>
    <property type="match status" value="2"/>
</dbReference>
<evidence type="ECO:0000313" key="2">
    <source>
        <dbReference type="EMBL" id="MFK9093043.1"/>
    </source>
</evidence>
<organism evidence="2 3">
    <name type="scientific">Bacillus salipaludis</name>
    <dbReference type="NCBI Taxonomy" id="2547811"/>
    <lineage>
        <taxon>Bacteria</taxon>
        <taxon>Bacillati</taxon>
        <taxon>Bacillota</taxon>
        <taxon>Bacilli</taxon>
        <taxon>Bacillales</taxon>
        <taxon>Bacillaceae</taxon>
        <taxon>Bacillus</taxon>
    </lineage>
</organism>
<protein>
    <submittedName>
        <fullName evidence="2">Amidohydrolase family protein</fullName>
    </submittedName>
</protein>
<dbReference type="InterPro" id="IPR032466">
    <property type="entry name" value="Metal_Hydrolase"/>
</dbReference>
<gene>
    <name evidence="2" type="ORF">ACJEBI_16340</name>
</gene>
<dbReference type="EMBL" id="JBJHQH010000012">
    <property type="protein sequence ID" value="MFK9093043.1"/>
    <property type="molecule type" value="Genomic_DNA"/>
</dbReference>
<dbReference type="SUPFAM" id="SSF51338">
    <property type="entry name" value="Composite domain of metallo-dependent hydrolases"/>
    <property type="match status" value="1"/>
</dbReference>
<dbReference type="PANTHER" id="PTHR43135:SF3">
    <property type="entry name" value="ALPHA-D-RIBOSE 1-METHYLPHOSPHONATE 5-TRIPHOSPHATE DIPHOSPHATASE"/>
    <property type="match status" value="1"/>
</dbReference>
<feature type="domain" description="Amidohydrolase-related" evidence="1">
    <location>
        <begin position="269"/>
        <end position="357"/>
    </location>
</feature>
<sequence length="362" mass="39752">MAITAIKNANVFNHDTGDFTTQTVLIENEKIAAVLSSYEDLPEDHQIDATGFYLTPGFIDTCSQIGLKEIGIRWEGNDGYEPNEENGSELQVVDGIYPFDSAFKDAVASGVTAAHIVSAPESVVGAKTSVIHTNGKTVDEMLLYKNLGFSFSMGDVPKNAFMEKTKSPLTRMGIAQKIRTALKNLLNANHLEGAPIFIRSHRADDIATAIRIAEEFRLPIILVHATEYPLVTSRPADQPFSVIAGPCFQPIERGELQLLDPSLYSALFEQDVPFTFATDHPVSSVTHLQLEGALALKAGVPEKVILNGLTRDAAKLLRIDQLTGSIQKGLFADCVLWNKHPLDLTARSVRTFIKGKEVYRWE</sequence>
<dbReference type="Gene3D" id="2.30.40.10">
    <property type="entry name" value="Urease, subunit C, domain 1"/>
    <property type="match status" value="1"/>
</dbReference>
<evidence type="ECO:0000259" key="1">
    <source>
        <dbReference type="Pfam" id="PF01979"/>
    </source>
</evidence>
<dbReference type="InterPro" id="IPR011059">
    <property type="entry name" value="Metal-dep_hydrolase_composite"/>
</dbReference>
<dbReference type="SUPFAM" id="SSF51556">
    <property type="entry name" value="Metallo-dependent hydrolases"/>
    <property type="match status" value="1"/>
</dbReference>
<keyword evidence="3" id="KW-1185">Reference proteome</keyword>
<name>A0ABW8RHS7_9BACI</name>
<dbReference type="RefSeq" id="WP_406581595.1">
    <property type="nucleotide sequence ID" value="NZ_JBJHQH010000012.1"/>
</dbReference>